<dbReference type="OrthoDB" id="273529at2759"/>
<dbReference type="EMBL" id="CYKH01001637">
    <property type="protein sequence ID" value="CUG88409.1"/>
    <property type="molecule type" value="Genomic_DNA"/>
</dbReference>
<sequence>MRSFSKVTSRARRPSLLLPQQRHRHVAAGSSSGAMRATRMLLVGKGASDSFEFMWAQEDKVDMSLYEDPSGGLSVSEATELGEKELRTEMAASLNAFDPVAYYVAFLPIVDTVSVLKDCGSNVVPAIRPEVFISNCFHDPRSSLSNSNHLETAMGGDAFAAFSVSYLSWVSEMEQTMPLNRVLTRYNIPPTSGVQYSTFLRVVGCGLWSRNWDMKQTRLQQLPSIALSLCNGRAEAWAPTGFGNDEEKRLHFVAELLVALGQEIGNSSPAFLGIQLLRANNVEVPYRTQKALTNVFASIQRTKTDWELRGSGQLRDVVPKWLSKYFKKVEGDALAAHASRSLQPSSEKCFDDRGDHKLDGLCGYFQRVANADIAAMQRNIAASVSSRQDAAKKAISAEEISV</sequence>
<accession>A0A0S4JGQ6</accession>
<protein>
    <submittedName>
        <fullName evidence="1">Uncharacterized protein</fullName>
    </submittedName>
</protein>
<proteinExistence type="predicted"/>
<evidence type="ECO:0000313" key="1">
    <source>
        <dbReference type="EMBL" id="CUG88409.1"/>
    </source>
</evidence>
<reference evidence="2" key="1">
    <citation type="submission" date="2015-09" db="EMBL/GenBank/DDBJ databases">
        <authorList>
            <consortium name="Pathogen Informatics"/>
        </authorList>
    </citation>
    <scope>NUCLEOTIDE SEQUENCE [LARGE SCALE GENOMIC DNA]</scope>
    <source>
        <strain evidence="2">Lake Konstanz</strain>
    </source>
</reference>
<organism evidence="1 2">
    <name type="scientific">Bodo saltans</name>
    <name type="common">Flagellated protozoan</name>
    <dbReference type="NCBI Taxonomy" id="75058"/>
    <lineage>
        <taxon>Eukaryota</taxon>
        <taxon>Discoba</taxon>
        <taxon>Euglenozoa</taxon>
        <taxon>Kinetoplastea</taxon>
        <taxon>Metakinetoplastina</taxon>
        <taxon>Eubodonida</taxon>
        <taxon>Bodonidae</taxon>
        <taxon>Bodo</taxon>
    </lineage>
</organism>
<evidence type="ECO:0000313" key="2">
    <source>
        <dbReference type="Proteomes" id="UP000051952"/>
    </source>
</evidence>
<name>A0A0S4JGQ6_BODSA</name>
<dbReference type="Proteomes" id="UP000051952">
    <property type="component" value="Unassembled WGS sequence"/>
</dbReference>
<dbReference type="AlphaFoldDB" id="A0A0S4JGQ6"/>
<gene>
    <name evidence="1" type="ORF">BSAL_15275</name>
</gene>
<keyword evidence="2" id="KW-1185">Reference proteome</keyword>
<dbReference type="VEuPathDB" id="TriTrypDB:BSAL_15275"/>